<organism evidence="1 2">
    <name type="scientific">Tannerella forsythia</name>
    <name type="common">Bacteroides forsythus</name>
    <dbReference type="NCBI Taxonomy" id="28112"/>
    <lineage>
        <taxon>Bacteria</taxon>
        <taxon>Pseudomonadati</taxon>
        <taxon>Bacteroidota</taxon>
        <taxon>Bacteroidia</taxon>
        <taxon>Bacteroidales</taxon>
        <taxon>Tannerellaceae</taxon>
        <taxon>Tannerella</taxon>
    </lineage>
</organism>
<dbReference type="AlphaFoldDB" id="A0A1D3UJK8"/>
<dbReference type="InterPro" id="IPR029063">
    <property type="entry name" value="SAM-dependent_MTases_sf"/>
</dbReference>
<name>A0A1D3UJK8_TANFO</name>
<reference evidence="1 2" key="1">
    <citation type="submission" date="2016-09" db="EMBL/GenBank/DDBJ databases">
        <authorList>
            <person name="Capua I."/>
            <person name="De Benedictis P."/>
            <person name="Joannis T."/>
            <person name="Lombin L.H."/>
            <person name="Cattoli G."/>
        </authorList>
    </citation>
    <scope>NUCLEOTIDE SEQUENCE [LARGE SCALE GENOMIC DNA]</scope>
    <source>
        <strain evidence="1 2">UB20</strain>
    </source>
</reference>
<evidence type="ECO:0000313" key="2">
    <source>
        <dbReference type="Proteomes" id="UP000182057"/>
    </source>
</evidence>
<proteinExistence type="predicted"/>
<evidence type="ECO:0008006" key="3">
    <source>
        <dbReference type="Google" id="ProtNLM"/>
    </source>
</evidence>
<gene>
    <name evidence="1" type="ORF">TFUB20_01010</name>
</gene>
<dbReference type="Proteomes" id="UP000182057">
    <property type="component" value="Unassembled WGS sequence"/>
</dbReference>
<accession>A0A1D3UJK8</accession>
<sequence>MGLLSNLALDGDKTCLCSPLFEGCMNHTITIEQFMGLIHFQGSPKQMLKTGGAVKTVNYSVTEDYMEYLAKILEYHENESPISHIKKFQLIEGDASQTIKTFLKERPETVISLAYFDFDLYQPTKDCLEAILPYCTKGSILAFDELNCKYFPGETIAVREVLDLTKYRLQRDRQNPYCSYIKL</sequence>
<evidence type="ECO:0000313" key="1">
    <source>
        <dbReference type="EMBL" id="SCQ20317.1"/>
    </source>
</evidence>
<dbReference type="Gene3D" id="3.40.50.150">
    <property type="entry name" value="Vaccinia Virus protein VP39"/>
    <property type="match status" value="1"/>
</dbReference>
<dbReference type="EMBL" id="FMMM01000033">
    <property type="protein sequence ID" value="SCQ20317.1"/>
    <property type="molecule type" value="Genomic_DNA"/>
</dbReference>
<protein>
    <recommendedName>
        <fullName evidence="3">Crotonobetainyl-CoA--carnitine CoA-transferase</fullName>
    </recommendedName>
</protein>